<gene>
    <name evidence="1" type="ORF">G3435_01935</name>
</gene>
<name>A0A6M0CP34_9PSED</name>
<evidence type="ECO:0000313" key="1">
    <source>
        <dbReference type="EMBL" id="NER59072.1"/>
    </source>
</evidence>
<protein>
    <submittedName>
        <fullName evidence="1">Uncharacterized protein</fullName>
    </submittedName>
</protein>
<accession>A0A6M0CP34</accession>
<proteinExistence type="predicted"/>
<evidence type="ECO:0000313" key="2">
    <source>
        <dbReference type="Proteomes" id="UP000480410"/>
    </source>
</evidence>
<dbReference type="EMBL" id="JAAHBV010000031">
    <property type="protein sequence ID" value="NER59072.1"/>
    <property type="molecule type" value="Genomic_DNA"/>
</dbReference>
<sequence length="65" mass="7060">MSAAENAKKIVGKPYTTTREAELKALVPGHVIDKLSNNHVRTIKPKTTYVVVDKDETVITVLVGA</sequence>
<dbReference type="Proteomes" id="UP000480410">
    <property type="component" value="Unassembled WGS sequence"/>
</dbReference>
<reference evidence="1 2" key="1">
    <citation type="submission" date="2020-02" db="EMBL/GenBank/DDBJ databases">
        <title>Broccoli isolated Pseudomonas sp.</title>
        <authorList>
            <person name="Fujikawa T."/>
            <person name="Sawada H."/>
        </authorList>
    </citation>
    <scope>NUCLEOTIDE SEQUENCE [LARGE SCALE GENOMIC DNA]</scope>
    <source>
        <strain evidence="1 2">MAFF212428</strain>
    </source>
</reference>
<dbReference type="AlphaFoldDB" id="A0A6M0CP34"/>
<organism evidence="1 2">
    <name type="scientific">Pseudomonas brassicae</name>
    <dbReference type="NCBI Taxonomy" id="2708063"/>
    <lineage>
        <taxon>Bacteria</taxon>
        <taxon>Pseudomonadati</taxon>
        <taxon>Pseudomonadota</taxon>
        <taxon>Gammaproteobacteria</taxon>
        <taxon>Pseudomonadales</taxon>
        <taxon>Pseudomonadaceae</taxon>
        <taxon>Pseudomonas</taxon>
    </lineage>
</organism>
<comment type="caution">
    <text evidence="1">The sequence shown here is derived from an EMBL/GenBank/DDBJ whole genome shotgun (WGS) entry which is preliminary data.</text>
</comment>